<comment type="caution">
    <text evidence="2">The sequence shown here is derived from an EMBL/GenBank/DDBJ whole genome shotgun (WGS) entry which is preliminary data.</text>
</comment>
<evidence type="ECO:0000313" key="2">
    <source>
        <dbReference type="EMBL" id="RRS01895.1"/>
    </source>
</evidence>
<feature type="region of interest" description="Disordered" evidence="1">
    <location>
        <begin position="290"/>
        <end position="309"/>
    </location>
</feature>
<organism evidence="2 3">
    <name type="scientific">Glycomyces terrestris</name>
    <dbReference type="NCBI Taxonomy" id="2493553"/>
    <lineage>
        <taxon>Bacteria</taxon>
        <taxon>Bacillati</taxon>
        <taxon>Actinomycetota</taxon>
        <taxon>Actinomycetes</taxon>
        <taxon>Glycomycetales</taxon>
        <taxon>Glycomycetaceae</taxon>
        <taxon>Glycomyces</taxon>
    </lineage>
</organism>
<dbReference type="Proteomes" id="UP000277256">
    <property type="component" value="Unassembled WGS sequence"/>
</dbReference>
<evidence type="ECO:0000256" key="1">
    <source>
        <dbReference type="SAM" id="MobiDB-lite"/>
    </source>
</evidence>
<protein>
    <submittedName>
        <fullName evidence="2">Uncharacterized protein</fullName>
    </submittedName>
</protein>
<name>A0A426V4Y2_9ACTN</name>
<keyword evidence="3" id="KW-1185">Reference proteome</keyword>
<proteinExistence type="predicted"/>
<dbReference type="AlphaFoldDB" id="A0A426V4Y2"/>
<evidence type="ECO:0000313" key="3">
    <source>
        <dbReference type="Proteomes" id="UP000277256"/>
    </source>
</evidence>
<dbReference type="EMBL" id="RSEB01000001">
    <property type="protein sequence ID" value="RRS01895.1"/>
    <property type="molecule type" value="Genomic_DNA"/>
</dbReference>
<gene>
    <name evidence="2" type="ORF">EIW28_03890</name>
</gene>
<accession>A0A426V4Y2</accession>
<dbReference type="OrthoDB" id="5189109at2"/>
<sequence length="309" mass="34341">MNELRESIRSLGIAEPETAVAVHAVTGADPALLPADGRLPQRFDDLGAWLRAEFLDPGSPHFETHAGRAAALLGEEPDEDADAVLALAVLRPRTLYDMRAGTRLSEDALAAVLPRLEAAGLLTPAPNPLAPDDPFWTFTDRLARFHYAVVRPQLPRWRRGYITDKLWTINRARFDRYVARPEFLDLAREHVLADTGAASVTRITVPDPRYRQLRTLELAAWDDKGAPIALGTARWRFKMVERQLKRLRYVKRLLGDPDVRLYCVASRFEPGITGDPDPALRVVDAARVLADPAPEPEADAGAETPPDRD</sequence>
<dbReference type="RefSeq" id="WP_125246370.1">
    <property type="nucleotide sequence ID" value="NZ_RSEB01000001.1"/>
</dbReference>
<reference evidence="2 3" key="1">
    <citation type="submission" date="2018-12" db="EMBL/GenBank/DDBJ databases">
        <title>Glycomyces sp. YIM 121974 draft genome.</title>
        <authorList>
            <person name="Li Q."/>
        </authorList>
    </citation>
    <scope>NUCLEOTIDE SEQUENCE [LARGE SCALE GENOMIC DNA]</scope>
    <source>
        <strain evidence="2 3">YIM 121974</strain>
    </source>
</reference>